<feature type="compositionally biased region" description="Basic and acidic residues" evidence="3">
    <location>
        <begin position="246"/>
        <end position="257"/>
    </location>
</feature>
<feature type="compositionally biased region" description="Polar residues" evidence="3">
    <location>
        <begin position="347"/>
        <end position="358"/>
    </location>
</feature>
<comment type="caution">
    <text evidence="5">The sequence shown here is derived from an EMBL/GenBank/DDBJ whole genome shotgun (WGS) entry which is preliminary data.</text>
</comment>
<dbReference type="SUPFAM" id="SSF57701">
    <property type="entry name" value="Zn2/Cys6 DNA-binding domain"/>
    <property type="match status" value="1"/>
</dbReference>
<name>A0A4Z1P3P0_9PEZI</name>
<dbReference type="InterPro" id="IPR000571">
    <property type="entry name" value="Znf_CCCH"/>
</dbReference>
<feature type="domain" description="C3H1-type" evidence="4">
    <location>
        <begin position="402"/>
        <end position="430"/>
    </location>
</feature>
<dbReference type="InterPro" id="IPR036864">
    <property type="entry name" value="Zn2-C6_fun-type_DNA-bd_sf"/>
</dbReference>
<feature type="compositionally biased region" description="Low complexity" evidence="3">
    <location>
        <begin position="310"/>
        <end position="333"/>
    </location>
</feature>
<feature type="region of interest" description="Disordered" evidence="3">
    <location>
        <begin position="274"/>
        <end position="296"/>
    </location>
</feature>
<keyword evidence="6" id="KW-1185">Reference proteome</keyword>
<dbReference type="GO" id="GO:0000981">
    <property type="term" value="F:DNA-binding transcription factor activity, RNA polymerase II-specific"/>
    <property type="evidence" value="ECO:0007669"/>
    <property type="project" value="InterPro"/>
</dbReference>
<feature type="region of interest" description="Disordered" evidence="3">
    <location>
        <begin position="310"/>
        <end position="369"/>
    </location>
</feature>
<feature type="compositionally biased region" description="Polar residues" evidence="3">
    <location>
        <begin position="219"/>
        <end position="228"/>
    </location>
</feature>
<evidence type="ECO:0000259" key="4">
    <source>
        <dbReference type="PROSITE" id="PS50103"/>
    </source>
</evidence>
<keyword evidence="1" id="KW-0863">Zinc-finger</keyword>
<evidence type="ECO:0000256" key="1">
    <source>
        <dbReference type="PROSITE-ProRule" id="PRU00723"/>
    </source>
</evidence>
<evidence type="ECO:0000256" key="3">
    <source>
        <dbReference type="SAM" id="MobiDB-lite"/>
    </source>
</evidence>
<dbReference type="Proteomes" id="UP000298493">
    <property type="component" value="Unassembled WGS sequence"/>
</dbReference>
<gene>
    <name evidence="5" type="ORF">E6O75_ATG03069</name>
</gene>
<dbReference type="EMBL" id="SNSC02000006">
    <property type="protein sequence ID" value="TID23433.1"/>
    <property type="molecule type" value="Genomic_DNA"/>
</dbReference>
<feature type="region of interest" description="Disordered" evidence="3">
    <location>
        <begin position="147"/>
        <end position="262"/>
    </location>
</feature>
<dbReference type="PROSITE" id="PS50103">
    <property type="entry name" value="ZF_C3H1"/>
    <property type="match status" value="1"/>
</dbReference>
<feature type="compositionally biased region" description="Basic and acidic residues" evidence="3">
    <location>
        <begin position="165"/>
        <end position="218"/>
    </location>
</feature>
<reference evidence="5 6" key="1">
    <citation type="submission" date="2019-04" db="EMBL/GenBank/DDBJ databases">
        <title>High contiguity whole genome sequence and gene annotation resource for two Venturia nashicola isolates.</title>
        <authorList>
            <person name="Prokchorchik M."/>
            <person name="Won K."/>
            <person name="Lee Y."/>
            <person name="Choi E.D."/>
            <person name="Segonzac C."/>
            <person name="Sohn K.H."/>
        </authorList>
    </citation>
    <scope>NUCLEOTIDE SEQUENCE [LARGE SCALE GENOMIC DNA]</scope>
    <source>
        <strain evidence="5 6">PRI2</strain>
    </source>
</reference>
<feature type="coiled-coil region" evidence="2">
    <location>
        <begin position="61"/>
        <end position="133"/>
    </location>
</feature>
<keyword evidence="1" id="KW-0479">Metal-binding</keyword>
<dbReference type="GO" id="GO:0008270">
    <property type="term" value="F:zinc ion binding"/>
    <property type="evidence" value="ECO:0007669"/>
    <property type="project" value="UniProtKB-KW"/>
</dbReference>
<organism evidence="5 6">
    <name type="scientific">Venturia nashicola</name>
    <dbReference type="NCBI Taxonomy" id="86259"/>
    <lineage>
        <taxon>Eukaryota</taxon>
        <taxon>Fungi</taxon>
        <taxon>Dikarya</taxon>
        <taxon>Ascomycota</taxon>
        <taxon>Pezizomycotina</taxon>
        <taxon>Dothideomycetes</taxon>
        <taxon>Pleosporomycetidae</taxon>
        <taxon>Venturiales</taxon>
        <taxon>Venturiaceae</taxon>
        <taxon>Venturia</taxon>
    </lineage>
</organism>
<dbReference type="OrthoDB" id="3922935at2759"/>
<feature type="compositionally biased region" description="Polar residues" evidence="3">
    <location>
        <begin position="274"/>
        <end position="292"/>
    </location>
</feature>
<accession>A0A4Z1P3P0</accession>
<evidence type="ECO:0000313" key="5">
    <source>
        <dbReference type="EMBL" id="TID23433.1"/>
    </source>
</evidence>
<evidence type="ECO:0000256" key="2">
    <source>
        <dbReference type="SAM" id="Coils"/>
    </source>
</evidence>
<sequence>MSTPAENLDADRFDVRFEAIISKMDSHRMQMNGMNKDLLRLLQKAANDFGSARIETAVSESNALKEQVRGLKGRVEELEDENKKLTIDYERLGRDHTRLGQEFANVQDELRDSDKLNRDLEEKLSENEQTLSQFVALTSRVANVNASNKRAAEDDRLSRSKKSRPSYERPSESLREEDRPRETSRYEEPHLDAASHREFRDYSPSERPVHQPYERLRNSEGSYSSSGNAPDKVKDYLARLPTPSNTRDDISSMDHNKTPASTENINIRGRASSALKTETAHTPTGPQRSNGSKVWRRDESTHLTQTAANFATAAGGGFRTMTESNGNASNDNRNNNDRYDASRASNRETPTGPSNQLQIPPPPPPQQPAFTRRRIVCHACWEVRGRCDNRTTCGNCSADGVECVRTICLDFQNHGVCPRGAGCFKVHGEQHYQTVTFSPFDHQENKRRYALWNASGGG</sequence>
<evidence type="ECO:0000313" key="6">
    <source>
        <dbReference type="Proteomes" id="UP000298493"/>
    </source>
</evidence>
<keyword evidence="2" id="KW-0175">Coiled coil</keyword>
<protein>
    <recommendedName>
        <fullName evidence="4">C3H1-type domain-containing protein</fullName>
    </recommendedName>
</protein>
<keyword evidence="1" id="KW-0862">Zinc</keyword>
<feature type="zinc finger region" description="C3H1-type" evidence="1">
    <location>
        <begin position="402"/>
        <end position="430"/>
    </location>
</feature>
<dbReference type="AlphaFoldDB" id="A0A4Z1P3P0"/>
<proteinExistence type="predicted"/>